<dbReference type="InterPro" id="IPR006781">
    <property type="entry name" value="ApoC-I"/>
</dbReference>
<name>A0A7J6B054_AMEME</name>
<dbReference type="GO" id="GO:0034364">
    <property type="term" value="C:high-density lipoprotein particle"/>
    <property type="evidence" value="ECO:0007669"/>
    <property type="project" value="TreeGrafter"/>
</dbReference>
<feature type="signal peptide" evidence="7">
    <location>
        <begin position="1"/>
        <end position="49"/>
    </location>
</feature>
<dbReference type="GO" id="GO:0034361">
    <property type="term" value="C:very-low-density lipoprotein particle"/>
    <property type="evidence" value="ECO:0007669"/>
    <property type="project" value="TreeGrafter"/>
</dbReference>
<dbReference type="GO" id="GO:0004859">
    <property type="term" value="F:phospholipase inhibitor activity"/>
    <property type="evidence" value="ECO:0007669"/>
    <property type="project" value="TreeGrafter"/>
</dbReference>
<dbReference type="Pfam" id="PF04691">
    <property type="entry name" value="ApoC-I"/>
    <property type="match status" value="1"/>
</dbReference>
<evidence type="ECO:0000256" key="6">
    <source>
        <dbReference type="ARBA" id="ARBA00023055"/>
    </source>
</evidence>
<dbReference type="GO" id="GO:0050995">
    <property type="term" value="P:negative regulation of lipid catabolic process"/>
    <property type="evidence" value="ECO:0007669"/>
    <property type="project" value="TreeGrafter"/>
</dbReference>
<keyword evidence="9" id="KW-1185">Reference proteome</keyword>
<reference evidence="8 9" key="1">
    <citation type="submission" date="2020-02" db="EMBL/GenBank/DDBJ databases">
        <title>A chromosome-scale genome assembly of the black bullhead catfish (Ameiurus melas).</title>
        <authorList>
            <person name="Wen M."/>
            <person name="Zham M."/>
            <person name="Cabau C."/>
            <person name="Klopp C."/>
            <person name="Donnadieu C."/>
            <person name="Roques C."/>
            <person name="Bouchez O."/>
            <person name="Lampietro C."/>
            <person name="Jouanno E."/>
            <person name="Herpin A."/>
            <person name="Louis A."/>
            <person name="Berthelot C."/>
            <person name="Parey E."/>
            <person name="Roest-Crollius H."/>
            <person name="Braasch I."/>
            <person name="Postlethwait J."/>
            <person name="Robinson-Rechavi M."/>
            <person name="Echchiki A."/>
            <person name="Begum T."/>
            <person name="Montfort J."/>
            <person name="Schartl M."/>
            <person name="Bobe J."/>
            <person name="Guiguen Y."/>
        </authorList>
    </citation>
    <scope>NUCLEOTIDE SEQUENCE [LARGE SCALE GENOMIC DNA]</scope>
    <source>
        <strain evidence="8">M_S1</strain>
        <tissue evidence="8">Blood</tissue>
    </source>
</reference>
<accession>A0A7J6B054</accession>
<dbReference type="GO" id="GO:0005504">
    <property type="term" value="F:fatty acid binding"/>
    <property type="evidence" value="ECO:0007669"/>
    <property type="project" value="TreeGrafter"/>
</dbReference>
<comment type="similarity">
    <text evidence="2">Belongs to the apolipoprotein C1 family.</text>
</comment>
<keyword evidence="3" id="KW-0813">Transport</keyword>
<feature type="chain" id="PRO_5029852263" description="Apolipoprotein C-I" evidence="7">
    <location>
        <begin position="50"/>
        <end position="116"/>
    </location>
</feature>
<proteinExistence type="inferred from homology"/>
<keyword evidence="5 7" id="KW-0732">Signal</keyword>
<dbReference type="GO" id="GO:0032375">
    <property type="term" value="P:negative regulation of cholesterol transport"/>
    <property type="evidence" value="ECO:0007669"/>
    <property type="project" value="TreeGrafter"/>
</dbReference>
<evidence type="ECO:0000256" key="7">
    <source>
        <dbReference type="SAM" id="SignalP"/>
    </source>
</evidence>
<protein>
    <recommendedName>
        <fullName evidence="10">Apolipoprotein C-I</fullName>
    </recommendedName>
</protein>
<evidence type="ECO:0000313" key="8">
    <source>
        <dbReference type="EMBL" id="KAF4088484.1"/>
    </source>
</evidence>
<evidence type="ECO:0000256" key="4">
    <source>
        <dbReference type="ARBA" id="ARBA00022525"/>
    </source>
</evidence>
<evidence type="ECO:0000256" key="3">
    <source>
        <dbReference type="ARBA" id="ARBA00022448"/>
    </source>
</evidence>
<dbReference type="GO" id="GO:0010916">
    <property type="term" value="P:negative regulation of very-low-density lipoprotein particle clearance"/>
    <property type="evidence" value="ECO:0007669"/>
    <property type="project" value="TreeGrafter"/>
</dbReference>
<comment type="caution">
    <text evidence="8">The sequence shown here is derived from an EMBL/GenBank/DDBJ whole genome shotgun (WGS) entry which is preliminary data.</text>
</comment>
<evidence type="ECO:0000256" key="2">
    <source>
        <dbReference type="ARBA" id="ARBA00009204"/>
    </source>
</evidence>
<gene>
    <name evidence="8" type="ORF">AMELA_G00083560</name>
</gene>
<evidence type="ECO:0000313" key="9">
    <source>
        <dbReference type="Proteomes" id="UP000593565"/>
    </source>
</evidence>
<dbReference type="GO" id="GO:0034447">
    <property type="term" value="P:very-low-density lipoprotein particle clearance"/>
    <property type="evidence" value="ECO:0007669"/>
    <property type="project" value="TreeGrafter"/>
</dbReference>
<dbReference type="GO" id="GO:0006641">
    <property type="term" value="P:triglyceride metabolic process"/>
    <property type="evidence" value="ECO:0007669"/>
    <property type="project" value="TreeGrafter"/>
</dbReference>
<dbReference type="Proteomes" id="UP000593565">
    <property type="component" value="Unassembled WGS sequence"/>
</dbReference>
<evidence type="ECO:0000256" key="5">
    <source>
        <dbReference type="ARBA" id="ARBA00022729"/>
    </source>
</evidence>
<keyword evidence="6" id="KW-0445">Lipid transport</keyword>
<dbReference type="InterPro" id="IPR043081">
    <property type="entry name" value="ApoC-1_sf"/>
</dbReference>
<evidence type="ECO:0008006" key="10">
    <source>
        <dbReference type="Google" id="ProtNLM"/>
    </source>
</evidence>
<evidence type="ECO:0000256" key="1">
    <source>
        <dbReference type="ARBA" id="ARBA00004613"/>
    </source>
</evidence>
<dbReference type="PANTHER" id="PTHR16565:SF2">
    <property type="entry name" value="APOLIPOPROTEIN C-I"/>
    <property type="match status" value="1"/>
</dbReference>
<dbReference type="GO" id="GO:0006869">
    <property type="term" value="P:lipid transport"/>
    <property type="evidence" value="ECO:0007669"/>
    <property type="project" value="UniProtKB-KW"/>
</dbReference>
<dbReference type="AlphaFoldDB" id="A0A7J6B054"/>
<comment type="subcellular location">
    <subcellularLocation>
        <location evidence="1">Secreted</location>
    </subcellularLocation>
</comment>
<dbReference type="PANTHER" id="PTHR16565">
    <property type="entry name" value="APOLIPOPROTEIN C-I"/>
    <property type="match status" value="1"/>
</dbReference>
<organism evidence="8 9">
    <name type="scientific">Ameiurus melas</name>
    <name type="common">Black bullhead</name>
    <name type="synonym">Silurus melas</name>
    <dbReference type="NCBI Taxonomy" id="219545"/>
    <lineage>
        <taxon>Eukaryota</taxon>
        <taxon>Metazoa</taxon>
        <taxon>Chordata</taxon>
        <taxon>Craniata</taxon>
        <taxon>Vertebrata</taxon>
        <taxon>Euteleostomi</taxon>
        <taxon>Actinopterygii</taxon>
        <taxon>Neopterygii</taxon>
        <taxon>Teleostei</taxon>
        <taxon>Ostariophysi</taxon>
        <taxon>Siluriformes</taxon>
        <taxon>Ictaluridae</taxon>
        <taxon>Ameiurus</taxon>
    </lineage>
</organism>
<dbReference type="EMBL" id="JAAGNN010000006">
    <property type="protein sequence ID" value="KAF4088484.1"/>
    <property type="molecule type" value="Genomic_DNA"/>
</dbReference>
<dbReference type="GO" id="GO:0042157">
    <property type="term" value="P:lipoprotein metabolic process"/>
    <property type="evidence" value="ECO:0007669"/>
    <property type="project" value="InterPro"/>
</dbReference>
<sequence>MAPFILDGILEGFSLQYTTGRQQHRKNTKMKLYLAVATLLLVLIAHSEAQEESTIEQQFANFQAKFKEFGDDVTEKTKNALKQIEESEIVSKTKNWLTEQLEKVRQKFDEVINKPE</sequence>
<dbReference type="Gene3D" id="4.10.260.30">
    <property type="entry name" value="Apolipoprotein C-I"/>
    <property type="match status" value="1"/>
</dbReference>
<keyword evidence="4" id="KW-0964">Secreted</keyword>